<dbReference type="EMBL" id="WIND01000002">
    <property type="protein sequence ID" value="MSU88824.1"/>
    <property type="molecule type" value="Genomic_DNA"/>
</dbReference>
<keyword evidence="2" id="KW-0813">Transport</keyword>
<dbReference type="Proteomes" id="UP000474957">
    <property type="component" value="Unassembled WGS sequence"/>
</dbReference>
<feature type="transmembrane region" description="Helical" evidence="8">
    <location>
        <begin position="239"/>
        <end position="261"/>
    </location>
</feature>
<evidence type="ECO:0000256" key="6">
    <source>
        <dbReference type="ARBA" id="ARBA00022989"/>
    </source>
</evidence>
<comment type="caution">
    <text evidence="9">The sequence shown here is derived from an EMBL/GenBank/DDBJ whole genome shotgun (WGS) entry which is preliminary data.</text>
</comment>
<name>A0A6L5YYR1_9RHOB</name>
<comment type="subcellular location">
    <subcellularLocation>
        <location evidence="1">Cell membrane</location>
        <topology evidence="1">Multi-pass membrane protein</topology>
    </subcellularLocation>
</comment>
<feature type="transmembrane region" description="Helical" evidence="8">
    <location>
        <begin position="187"/>
        <end position="208"/>
    </location>
</feature>
<keyword evidence="7 8" id="KW-0472">Membrane</keyword>
<keyword evidence="5 8" id="KW-0812">Transmembrane</keyword>
<evidence type="ECO:0000256" key="3">
    <source>
        <dbReference type="ARBA" id="ARBA00022475"/>
    </source>
</evidence>
<dbReference type="Pfam" id="PF02653">
    <property type="entry name" value="BPD_transp_2"/>
    <property type="match status" value="1"/>
</dbReference>
<keyword evidence="3" id="KW-1003">Cell membrane</keyword>
<feature type="transmembrane region" description="Helical" evidence="8">
    <location>
        <begin position="310"/>
        <end position="334"/>
    </location>
</feature>
<sequence>MTDTTEKQGAARSHAEIDDSITSRSEMTALQAAIRTQPFWVFVAIIAIGIVMNFVSDVFLSERNLFNITRNFAFFGIMALGMSAVICTAGIDLSVGSLMGLAGIVAGLVMQAGYGIVFGFLACMATAATVGFVNGVLIAYLRMAPFVVTLGMLAMARSIAMVVSNNKMIYEFGPDQDLFEWIGGESVIGVPNPVWVLIILTAVFWWVWRYSIWGRWVIAIGGNAHAAKLAGIPVERVVVSVYMLSSLCAGLAAFLMVGWFGSVTNALGLTYELNVIAASVIGGANLMGGVVYAVGAPIGAALMELIRNSLLLAGIDALWQQFFVGLFLILAVLLEQIRNRGRQ</sequence>
<organism evidence="9 10">
    <name type="scientific">Halovulum marinum</name>
    <dbReference type="NCBI Taxonomy" id="2662447"/>
    <lineage>
        <taxon>Bacteria</taxon>
        <taxon>Pseudomonadati</taxon>
        <taxon>Pseudomonadota</taxon>
        <taxon>Alphaproteobacteria</taxon>
        <taxon>Rhodobacterales</taxon>
        <taxon>Paracoccaceae</taxon>
        <taxon>Halovulum</taxon>
    </lineage>
</organism>
<dbReference type="RefSeq" id="WP_154445210.1">
    <property type="nucleotide sequence ID" value="NZ_WIND01000002.1"/>
</dbReference>
<protein>
    <submittedName>
        <fullName evidence="9">ABC transporter permease</fullName>
    </submittedName>
</protein>
<dbReference type="PANTHER" id="PTHR32196">
    <property type="entry name" value="ABC TRANSPORTER PERMEASE PROTEIN YPHD-RELATED-RELATED"/>
    <property type="match status" value="1"/>
</dbReference>
<feature type="transmembrane region" description="Helical" evidence="8">
    <location>
        <begin position="273"/>
        <end position="298"/>
    </location>
</feature>
<evidence type="ECO:0000256" key="7">
    <source>
        <dbReference type="ARBA" id="ARBA00023136"/>
    </source>
</evidence>
<proteinExistence type="predicted"/>
<dbReference type="InterPro" id="IPR001851">
    <property type="entry name" value="ABC_transp_permease"/>
</dbReference>
<dbReference type="CDD" id="cd06579">
    <property type="entry name" value="TM_PBP1_transp_AraH_like"/>
    <property type="match status" value="1"/>
</dbReference>
<evidence type="ECO:0000313" key="9">
    <source>
        <dbReference type="EMBL" id="MSU88824.1"/>
    </source>
</evidence>
<evidence type="ECO:0000256" key="2">
    <source>
        <dbReference type="ARBA" id="ARBA00022448"/>
    </source>
</evidence>
<keyword evidence="4" id="KW-0997">Cell inner membrane</keyword>
<gene>
    <name evidence="9" type="ORF">GE300_04205</name>
</gene>
<keyword evidence="6 8" id="KW-1133">Transmembrane helix</keyword>
<reference evidence="9 10" key="1">
    <citation type="submission" date="2019-10" db="EMBL/GenBank/DDBJ databases">
        <title>Cognatihalovulum marinum gen. nov. sp. nov., a new member of the family Rhodobacteraceae isolated from deep seawater of the Northwest Indian Ocean.</title>
        <authorList>
            <person name="Ruan C."/>
            <person name="Wang J."/>
            <person name="Zheng X."/>
            <person name="Song L."/>
            <person name="Zhu Y."/>
            <person name="Huang Y."/>
            <person name="Lu Z."/>
            <person name="Du W."/>
            <person name="Huang L."/>
            <person name="Dai X."/>
        </authorList>
    </citation>
    <scope>NUCLEOTIDE SEQUENCE [LARGE SCALE GENOMIC DNA]</scope>
    <source>
        <strain evidence="9 10">2CG4</strain>
    </source>
</reference>
<feature type="transmembrane region" description="Helical" evidence="8">
    <location>
        <begin position="146"/>
        <end position="166"/>
    </location>
</feature>
<evidence type="ECO:0000256" key="5">
    <source>
        <dbReference type="ARBA" id="ARBA00022692"/>
    </source>
</evidence>
<evidence type="ECO:0000256" key="1">
    <source>
        <dbReference type="ARBA" id="ARBA00004651"/>
    </source>
</evidence>
<feature type="transmembrane region" description="Helical" evidence="8">
    <location>
        <begin position="72"/>
        <end position="91"/>
    </location>
</feature>
<dbReference type="AlphaFoldDB" id="A0A6L5YYR1"/>
<dbReference type="PANTHER" id="PTHR32196:SF21">
    <property type="entry name" value="ABC TRANSPORTER PERMEASE PROTEIN YPHD-RELATED"/>
    <property type="match status" value="1"/>
</dbReference>
<evidence type="ECO:0000313" key="10">
    <source>
        <dbReference type="Proteomes" id="UP000474957"/>
    </source>
</evidence>
<dbReference type="GO" id="GO:0005886">
    <property type="term" value="C:plasma membrane"/>
    <property type="evidence" value="ECO:0007669"/>
    <property type="project" value="UniProtKB-SubCell"/>
</dbReference>
<evidence type="ECO:0000256" key="4">
    <source>
        <dbReference type="ARBA" id="ARBA00022519"/>
    </source>
</evidence>
<keyword evidence="10" id="KW-1185">Reference proteome</keyword>
<dbReference type="GO" id="GO:0022857">
    <property type="term" value="F:transmembrane transporter activity"/>
    <property type="evidence" value="ECO:0007669"/>
    <property type="project" value="InterPro"/>
</dbReference>
<evidence type="ECO:0000256" key="8">
    <source>
        <dbReference type="SAM" id="Phobius"/>
    </source>
</evidence>
<accession>A0A6L5YYR1</accession>
<feature type="transmembrane region" description="Helical" evidence="8">
    <location>
        <begin position="121"/>
        <end position="140"/>
    </location>
</feature>
<feature type="transmembrane region" description="Helical" evidence="8">
    <location>
        <begin position="39"/>
        <end position="60"/>
    </location>
</feature>